<keyword evidence="2" id="KW-0964">Secreted</keyword>
<feature type="compositionally biased region" description="Basic and acidic residues" evidence="4">
    <location>
        <begin position="10"/>
        <end position="25"/>
    </location>
</feature>
<evidence type="ECO:0000256" key="3">
    <source>
        <dbReference type="ARBA" id="ARBA00022837"/>
    </source>
</evidence>
<dbReference type="Gene3D" id="2.150.10.10">
    <property type="entry name" value="Serralysin-like metalloprotease, C-terminal"/>
    <property type="match status" value="2"/>
</dbReference>
<feature type="region of interest" description="Disordered" evidence="4">
    <location>
        <begin position="1"/>
        <end position="25"/>
    </location>
</feature>
<dbReference type="PROSITE" id="PS00330">
    <property type="entry name" value="HEMOLYSIN_CALCIUM"/>
    <property type="match status" value="4"/>
</dbReference>
<dbReference type="PANTHER" id="PTHR38340">
    <property type="entry name" value="S-LAYER PROTEIN"/>
    <property type="match status" value="1"/>
</dbReference>
<dbReference type="PRINTS" id="PR00313">
    <property type="entry name" value="CABNDNGRPT"/>
</dbReference>
<evidence type="ECO:0000256" key="4">
    <source>
        <dbReference type="SAM" id="MobiDB-lite"/>
    </source>
</evidence>
<dbReference type="InterPro" id="IPR018511">
    <property type="entry name" value="Hemolysin-typ_Ca-bd_CS"/>
</dbReference>
<feature type="compositionally biased region" description="Polar residues" evidence="4">
    <location>
        <begin position="70"/>
        <end position="85"/>
    </location>
</feature>
<evidence type="ECO:0000256" key="1">
    <source>
        <dbReference type="ARBA" id="ARBA00004613"/>
    </source>
</evidence>
<dbReference type="SUPFAM" id="SSF51120">
    <property type="entry name" value="beta-Roll"/>
    <property type="match status" value="1"/>
</dbReference>
<comment type="caution">
    <text evidence="5">The sequence shown here is derived from an EMBL/GenBank/DDBJ whole genome shotgun (WGS) entry which is preliminary data.</text>
</comment>
<comment type="subcellular location">
    <subcellularLocation>
        <location evidence="1">Secreted</location>
    </subcellularLocation>
</comment>
<dbReference type="Proteomes" id="UP000885750">
    <property type="component" value="Unassembled WGS sequence"/>
</dbReference>
<feature type="non-terminal residue" evidence="5">
    <location>
        <position position="1"/>
    </location>
</feature>
<proteinExistence type="predicted"/>
<keyword evidence="3" id="KW-0106">Calcium</keyword>
<name>A0A7V2T5G2_LEUMU</name>
<sequence>IGTEGDDNIEGNHENNRMRGLGGDDRLFGRQGNDVIFGGSGDDRLYGGQGNDNLVGGSGDDYLAGGRGTNRLSGGSGNDTLNSRLGNDFLDGGSGTDTARIRANIDEYTITVERRDSPAVGAAGQEGKDVIPVIGQGDNSKIVLTHKDTGQRIEVINTEKFRFNDVRLSLDEIKQRADSDTSINDSGTVALSASQRESVLGVFGANGATGETGVRVIDNDGDGVISAGDTAVLATGGASSVSQQFKDLSDADVTSINTAAIRDSSNVSITAAQQSAVGGVTGLRGEIHVHDIDNSGTLSVGDIAANASGSEHTLTTADLEGINAFQPPYIDNLNPTQINAIAAQTGISNFRVDDNDLSGELSVGDTVVDLSGNSANITLTAEDLSAIQNNSVGRAMNINSALKSLIEQSADFTDVELYSGSNNGRLGAGDIVVADRNNPDSATYTLTLDDEINNTINGIAMDSVLPRVALSEQQQQALTTIAKTFTTPVDHGVYIFDHDRSGTLSAGDTIIPIDSNGSMYDIRESDIASNTLFNQAFDFSA</sequence>
<feature type="region of interest" description="Disordered" evidence="4">
    <location>
        <begin position="66"/>
        <end position="93"/>
    </location>
</feature>
<evidence type="ECO:0000313" key="5">
    <source>
        <dbReference type="EMBL" id="HFC93703.1"/>
    </source>
</evidence>
<dbReference type="InterPro" id="IPR001343">
    <property type="entry name" value="Hemolysn_Ca-bd"/>
</dbReference>
<dbReference type="GO" id="GO:0005509">
    <property type="term" value="F:calcium ion binding"/>
    <property type="evidence" value="ECO:0007669"/>
    <property type="project" value="InterPro"/>
</dbReference>
<dbReference type="EMBL" id="DRMS01000488">
    <property type="protein sequence ID" value="HFC93703.1"/>
    <property type="molecule type" value="Genomic_DNA"/>
</dbReference>
<dbReference type="GO" id="GO:0005576">
    <property type="term" value="C:extracellular region"/>
    <property type="evidence" value="ECO:0007669"/>
    <property type="project" value="UniProtKB-SubCell"/>
</dbReference>
<protein>
    <recommendedName>
        <fullName evidence="6">Calcium-binding protein</fullName>
    </recommendedName>
</protein>
<gene>
    <name evidence="5" type="ORF">ENJ51_12930</name>
</gene>
<dbReference type="AlphaFoldDB" id="A0A7V2T5G2"/>
<accession>A0A7V2T5G2</accession>
<reference evidence="5" key="1">
    <citation type="journal article" date="2020" name="mSystems">
        <title>Genome- and Community-Level Interaction Insights into Carbon Utilization and Element Cycling Functions of Hydrothermarchaeota in Hydrothermal Sediment.</title>
        <authorList>
            <person name="Zhou Z."/>
            <person name="Liu Y."/>
            <person name="Xu W."/>
            <person name="Pan J."/>
            <person name="Luo Z.H."/>
            <person name="Li M."/>
        </authorList>
    </citation>
    <scope>NUCLEOTIDE SEQUENCE [LARGE SCALE GENOMIC DNA]</scope>
    <source>
        <strain evidence="5">HyVt-493</strain>
    </source>
</reference>
<evidence type="ECO:0000256" key="2">
    <source>
        <dbReference type="ARBA" id="ARBA00022525"/>
    </source>
</evidence>
<evidence type="ECO:0008006" key="6">
    <source>
        <dbReference type="Google" id="ProtNLM"/>
    </source>
</evidence>
<dbReference type="InterPro" id="IPR011049">
    <property type="entry name" value="Serralysin-like_metalloprot_C"/>
</dbReference>
<organism evidence="5">
    <name type="scientific">Leucothrix mucor</name>
    <dbReference type="NCBI Taxonomy" id="45248"/>
    <lineage>
        <taxon>Bacteria</taxon>
        <taxon>Pseudomonadati</taxon>
        <taxon>Pseudomonadota</taxon>
        <taxon>Gammaproteobacteria</taxon>
        <taxon>Thiotrichales</taxon>
        <taxon>Thiotrichaceae</taxon>
        <taxon>Leucothrix</taxon>
    </lineage>
</organism>
<dbReference type="InterPro" id="IPR050557">
    <property type="entry name" value="RTX_toxin/Mannuronan_C5-epim"/>
</dbReference>
<dbReference type="Pfam" id="PF00353">
    <property type="entry name" value="HemolysinCabind"/>
    <property type="match status" value="2"/>
</dbReference>
<dbReference type="PANTHER" id="PTHR38340:SF1">
    <property type="entry name" value="S-LAYER PROTEIN"/>
    <property type="match status" value="1"/>
</dbReference>